<feature type="binding site" evidence="3">
    <location>
        <position position="96"/>
    </location>
    <ligand>
        <name>Mn(2+)</name>
        <dbReference type="ChEBI" id="CHEBI:29035"/>
        <label>2</label>
    </ligand>
</feature>
<evidence type="ECO:0000256" key="3">
    <source>
        <dbReference type="PIRSR" id="PIRSR005962-1"/>
    </source>
</evidence>
<dbReference type="InterPro" id="IPR011650">
    <property type="entry name" value="Peptidase_M20_dimer"/>
</dbReference>
<dbReference type="GO" id="GO:0019877">
    <property type="term" value="P:diaminopimelate biosynthetic process"/>
    <property type="evidence" value="ECO:0007669"/>
    <property type="project" value="UniProtKB-ARBA"/>
</dbReference>
<comment type="similarity">
    <text evidence="1">Belongs to the peptidase M20 family.</text>
</comment>
<keyword evidence="3" id="KW-0479">Metal-binding</keyword>
<dbReference type="PIRSF" id="PIRSF005962">
    <property type="entry name" value="Pept_M20D_amidohydro"/>
    <property type="match status" value="1"/>
</dbReference>
<organism evidence="5 6">
    <name type="scientific">Aliicoccus persicus</name>
    <dbReference type="NCBI Taxonomy" id="930138"/>
    <lineage>
        <taxon>Bacteria</taxon>
        <taxon>Bacillati</taxon>
        <taxon>Bacillota</taxon>
        <taxon>Bacilli</taxon>
        <taxon>Bacillales</taxon>
        <taxon>Staphylococcaceae</taxon>
        <taxon>Aliicoccus</taxon>
    </lineage>
</organism>
<feature type="binding site" evidence="3">
    <location>
        <position position="157"/>
    </location>
    <ligand>
        <name>Mn(2+)</name>
        <dbReference type="ChEBI" id="CHEBI:29035"/>
        <label>2</label>
    </ligand>
</feature>
<evidence type="ECO:0000256" key="1">
    <source>
        <dbReference type="ARBA" id="ARBA00006153"/>
    </source>
</evidence>
<evidence type="ECO:0000313" key="5">
    <source>
        <dbReference type="EMBL" id="SEV93846.1"/>
    </source>
</evidence>
<dbReference type="SUPFAM" id="SSF53187">
    <property type="entry name" value="Zn-dependent exopeptidases"/>
    <property type="match status" value="1"/>
</dbReference>
<dbReference type="Pfam" id="PF07687">
    <property type="entry name" value="M20_dimer"/>
    <property type="match status" value="1"/>
</dbReference>
<dbReference type="InterPro" id="IPR002933">
    <property type="entry name" value="Peptidase_M20"/>
</dbReference>
<dbReference type="EMBL" id="FOIT01000002">
    <property type="protein sequence ID" value="SEV93846.1"/>
    <property type="molecule type" value="Genomic_DNA"/>
</dbReference>
<dbReference type="NCBIfam" id="TIGR01891">
    <property type="entry name" value="amidohydrolases"/>
    <property type="match status" value="1"/>
</dbReference>
<evidence type="ECO:0000259" key="4">
    <source>
        <dbReference type="Pfam" id="PF07687"/>
    </source>
</evidence>
<evidence type="ECO:0000313" key="6">
    <source>
        <dbReference type="Proteomes" id="UP000243605"/>
    </source>
</evidence>
<feature type="domain" description="Peptidase M20 dimerisation" evidence="4">
    <location>
        <begin position="181"/>
        <end position="276"/>
    </location>
</feature>
<feature type="binding site" evidence="3">
    <location>
        <position position="354"/>
    </location>
    <ligand>
        <name>Mn(2+)</name>
        <dbReference type="ChEBI" id="CHEBI:29035"/>
        <label>2</label>
    </ligand>
</feature>
<comment type="cofactor">
    <cofactor evidence="3">
        <name>Mn(2+)</name>
        <dbReference type="ChEBI" id="CHEBI:29035"/>
    </cofactor>
    <text evidence="3">The Mn(2+) ion enhances activity.</text>
</comment>
<dbReference type="SUPFAM" id="SSF55031">
    <property type="entry name" value="Bacterial exopeptidase dimerisation domain"/>
    <property type="match status" value="1"/>
</dbReference>
<dbReference type="PANTHER" id="PTHR11014">
    <property type="entry name" value="PEPTIDASE M20 FAMILY MEMBER"/>
    <property type="match status" value="1"/>
</dbReference>
<keyword evidence="2 5" id="KW-0378">Hydrolase</keyword>
<dbReference type="InterPro" id="IPR036264">
    <property type="entry name" value="Bact_exopeptidase_dim_dom"/>
</dbReference>
<dbReference type="Gene3D" id="3.30.70.360">
    <property type="match status" value="1"/>
</dbReference>
<dbReference type="InterPro" id="IPR017439">
    <property type="entry name" value="Amidohydrolase"/>
</dbReference>
<dbReference type="OrthoDB" id="2985724at2"/>
<reference evidence="5 6" key="1">
    <citation type="submission" date="2016-10" db="EMBL/GenBank/DDBJ databases">
        <authorList>
            <person name="Varghese N."/>
            <person name="Submissions S."/>
        </authorList>
    </citation>
    <scope>NUCLEOTIDE SEQUENCE [LARGE SCALE GENOMIC DNA]</scope>
    <source>
        <strain evidence="5 6">IBRC-M10081</strain>
    </source>
</reference>
<dbReference type="PANTHER" id="PTHR11014:SF63">
    <property type="entry name" value="METALLOPEPTIDASE, PUTATIVE (AFU_ORTHOLOGUE AFUA_6G09600)-RELATED"/>
    <property type="match status" value="1"/>
</dbReference>
<feature type="binding site" evidence="3">
    <location>
        <position position="98"/>
    </location>
    <ligand>
        <name>Mn(2+)</name>
        <dbReference type="ChEBI" id="CHEBI:29035"/>
        <label>2</label>
    </ligand>
</feature>
<gene>
    <name evidence="5" type="ORF">SAMN05192557_0887</name>
</gene>
<dbReference type="GO" id="GO:0050118">
    <property type="term" value="F:N-acetyldiaminopimelate deacetylase activity"/>
    <property type="evidence" value="ECO:0007669"/>
    <property type="project" value="UniProtKB-ARBA"/>
</dbReference>
<proteinExistence type="inferred from homology"/>
<dbReference type="Gene3D" id="3.40.630.10">
    <property type="entry name" value="Zn peptidases"/>
    <property type="match status" value="1"/>
</dbReference>
<accession>A0A662Z4M5</accession>
<dbReference type="Pfam" id="PF01546">
    <property type="entry name" value="Peptidase_M20"/>
    <property type="match status" value="1"/>
</dbReference>
<dbReference type="Proteomes" id="UP000243605">
    <property type="component" value="Unassembled WGS sequence"/>
</dbReference>
<dbReference type="FunFam" id="3.30.70.360:FF:000001">
    <property type="entry name" value="N-acetyldiaminopimelate deacetylase"/>
    <property type="match status" value="1"/>
</dbReference>
<evidence type="ECO:0000256" key="2">
    <source>
        <dbReference type="ARBA" id="ARBA00022801"/>
    </source>
</evidence>
<name>A0A662Z4M5_9STAP</name>
<keyword evidence="6" id="KW-1185">Reference proteome</keyword>
<dbReference type="GO" id="GO:0046872">
    <property type="term" value="F:metal ion binding"/>
    <property type="evidence" value="ECO:0007669"/>
    <property type="project" value="UniProtKB-KW"/>
</dbReference>
<dbReference type="AlphaFoldDB" id="A0A662Z4M5"/>
<feature type="binding site" evidence="3">
    <location>
        <position position="132"/>
    </location>
    <ligand>
        <name>Mn(2+)</name>
        <dbReference type="ChEBI" id="CHEBI:29035"/>
        <label>2</label>
    </ligand>
</feature>
<keyword evidence="3" id="KW-0464">Manganese</keyword>
<sequence length="385" mass="43623">MSYKNYKERVIKYRRYLHQHPEVSFKEFETIKYIKGILEQMENCTIESITDTSAVAIFNKGKGKKIGLRADIDALPIEEEADVDYKSLNKGAMHACGHDGHTATLLGALWYINDYIEAFDNEIVGIFQHAEELIPGGAREMVDTGYFDDFSFIYGHHYWTLTNYGDIDVKYDHASANSDLYHIEIIGHGGHASTPQLNLDPIVASTQFINNIQTIVSRHADPFNPVVVSNTVFNAGNVGSENVIPSKVFLGGSVRTLRQEDRQLVKELLEKNLEQLKSLGYDYTLKYTDGYDSVMNNEQVTDYVRSIVEEHFPGELVSERPMMGGEDFSAFSNRVPSCYAFIGAKAPGYDYNHHHPKFKLLEDVFEKGFKMFIEVARNGSKVQLN</sequence>
<dbReference type="RefSeq" id="WP_091474282.1">
    <property type="nucleotide sequence ID" value="NZ_FOIT01000002.1"/>
</dbReference>
<protein>
    <submittedName>
        <fullName evidence="5">Amidohydrolase</fullName>
    </submittedName>
</protein>